<reference evidence="2 3" key="1">
    <citation type="journal article" date="2015" name="Genome Announc.">
        <title>Expanding the biotechnology potential of lactobacilli through comparative genomics of 213 strains and associated genera.</title>
        <authorList>
            <person name="Sun Z."/>
            <person name="Harris H.M."/>
            <person name="McCann A."/>
            <person name="Guo C."/>
            <person name="Argimon S."/>
            <person name="Zhang W."/>
            <person name="Yang X."/>
            <person name="Jeffery I.B."/>
            <person name="Cooney J.C."/>
            <person name="Kagawa T.F."/>
            <person name="Liu W."/>
            <person name="Song Y."/>
            <person name="Salvetti E."/>
            <person name="Wrobel A."/>
            <person name="Rasinkangas P."/>
            <person name="Parkhill J."/>
            <person name="Rea M.C."/>
            <person name="O'Sullivan O."/>
            <person name="Ritari J."/>
            <person name="Douillard F.P."/>
            <person name="Paul Ross R."/>
            <person name="Yang R."/>
            <person name="Briner A.E."/>
            <person name="Felis G.E."/>
            <person name="de Vos W.M."/>
            <person name="Barrangou R."/>
            <person name="Klaenhammer T.R."/>
            <person name="Caufield P.W."/>
            <person name="Cui Y."/>
            <person name="Zhang H."/>
            <person name="O'Toole P.W."/>
        </authorList>
    </citation>
    <scope>NUCLEOTIDE SEQUENCE [LARGE SCALE GENOMIC DNA]</scope>
    <source>
        <strain evidence="2 3">DSM 14340</strain>
    </source>
</reference>
<organism evidence="2 3">
    <name type="scientific">Latilactobacillus fuchuensis DSM 14340 = JCM 11249</name>
    <dbReference type="NCBI Taxonomy" id="1423747"/>
    <lineage>
        <taxon>Bacteria</taxon>
        <taxon>Bacillati</taxon>
        <taxon>Bacillota</taxon>
        <taxon>Bacilli</taxon>
        <taxon>Lactobacillales</taxon>
        <taxon>Lactobacillaceae</taxon>
        <taxon>Latilactobacillus</taxon>
    </lineage>
</organism>
<keyword evidence="1" id="KW-0812">Transmembrane</keyword>
<evidence type="ECO:0000313" key="2">
    <source>
        <dbReference type="EMBL" id="KRL61473.1"/>
    </source>
</evidence>
<dbReference type="GO" id="GO:0005886">
    <property type="term" value="C:plasma membrane"/>
    <property type="evidence" value="ECO:0007669"/>
    <property type="project" value="TreeGrafter"/>
</dbReference>
<dbReference type="PANTHER" id="PTHR30354">
    <property type="entry name" value="GNT FAMILY GLUCONATE TRANSPORTER"/>
    <property type="match status" value="1"/>
</dbReference>
<feature type="transmembrane region" description="Helical" evidence="1">
    <location>
        <begin position="25"/>
        <end position="45"/>
    </location>
</feature>
<dbReference type="Proteomes" id="UP000051264">
    <property type="component" value="Unassembled WGS sequence"/>
</dbReference>
<dbReference type="PATRIC" id="fig|1423747.3.peg.705"/>
<feature type="transmembrane region" description="Helical" evidence="1">
    <location>
        <begin position="57"/>
        <end position="76"/>
    </location>
</feature>
<dbReference type="OrthoDB" id="2136698at2"/>
<protein>
    <submittedName>
        <fullName evidence="2">Uncharacterized protein</fullName>
    </submittedName>
</protein>
<evidence type="ECO:0000256" key="1">
    <source>
        <dbReference type="SAM" id="Phobius"/>
    </source>
</evidence>
<feature type="transmembrane region" description="Helical" evidence="1">
    <location>
        <begin position="174"/>
        <end position="196"/>
    </location>
</feature>
<dbReference type="Pfam" id="PF02447">
    <property type="entry name" value="GntP_permease"/>
    <property type="match status" value="1"/>
</dbReference>
<proteinExistence type="predicted"/>
<dbReference type="GO" id="GO:0015128">
    <property type="term" value="F:gluconate transmembrane transporter activity"/>
    <property type="evidence" value="ECO:0007669"/>
    <property type="project" value="InterPro"/>
</dbReference>
<comment type="caution">
    <text evidence="2">The sequence shown here is derived from an EMBL/GenBank/DDBJ whole genome shotgun (WGS) entry which is preliminary data.</text>
</comment>
<dbReference type="AlphaFoldDB" id="A0A0R1RXB8"/>
<feature type="transmembrane region" description="Helical" evidence="1">
    <location>
        <begin position="406"/>
        <end position="427"/>
    </location>
</feature>
<gene>
    <name evidence="2" type="ORF">FC69_GL000690</name>
</gene>
<sequence>MTIVWWAALIGLAVAIILILCHLNAVYSLLLGTITGALIGGASLAQTVDIIVTGSQSVMGTVIRVLAAGVLAGVMMESGAADTIARTIVDRLGDRLAIFALALATMIITGVGVFIPVAVLIVAPIALEVGQRMHISKLALLVALSGGGKAGNIISPNPNTIAAAKGFNVELSQLMIADFIPAVCGLIMTIILATLLKNKGAQVQSSDVEGRQSDQTQVGPSLKSAIVTPLLAVILLLINPIGNIFHIELLQSFQVDAMYILPIAGIIGTLAMGKGHQLLAYTKAGMARMTDVVLILIGAGAIAGLIGVSNLPAEVVRLVQSSGISGTFLAPISGILMAAATASTSTGVILAAGSFSKPILAFGIPALSAAVMVHTGATVIDHLPHGNYFHVTANAMKMTFKERMQAVVWETGVGLTMAVVAVLMYGIL</sequence>
<dbReference type="InterPro" id="IPR003474">
    <property type="entry name" value="Glcn_transporter"/>
</dbReference>
<feature type="transmembrane region" description="Helical" evidence="1">
    <location>
        <begin position="285"/>
        <end position="308"/>
    </location>
</feature>
<evidence type="ECO:0000313" key="3">
    <source>
        <dbReference type="Proteomes" id="UP000051264"/>
    </source>
</evidence>
<dbReference type="EMBL" id="AZEX01000018">
    <property type="protein sequence ID" value="KRL61473.1"/>
    <property type="molecule type" value="Genomic_DNA"/>
</dbReference>
<feature type="transmembrane region" description="Helical" evidence="1">
    <location>
        <begin position="96"/>
        <end position="123"/>
    </location>
</feature>
<accession>A0A0R1RXB8</accession>
<name>A0A0R1RXB8_9LACO</name>
<feature type="transmembrane region" description="Helical" evidence="1">
    <location>
        <begin position="328"/>
        <end position="352"/>
    </location>
</feature>
<feature type="transmembrane region" description="Helical" evidence="1">
    <location>
        <begin position="257"/>
        <end position="273"/>
    </location>
</feature>
<dbReference type="eggNOG" id="COG2610">
    <property type="taxonomic scope" value="Bacteria"/>
</dbReference>
<dbReference type="RefSeq" id="WP_056950129.1">
    <property type="nucleotide sequence ID" value="NZ_AZEX01000018.1"/>
</dbReference>
<keyword evidence="1" id="KW-0472">Membrane</keyword>
<feature type="transmembrane region" description="Helical" evidence="1">
    <location>
        <begin position="359"/>
        <end position="380"/>
    </location>
</feature>
<dbReference type="PANTHER" id="PTHR30354:SF23">
    <property type="entry name" value="GNTP FAMILY PERMEASE"/>
    <property type="match status" value="1"/>
</dbReference>
<feature type="transmembrane region" description="Helical" evidence="1">
    <location>
        <begin position="225"/>
        <end position="245"/>
    </location>
</feature>
<dbReference type="STRING" id="1423747.FC69_GL000690"/>
<keyword evidence="1" id="KW-1133">Transmembrane helix</keyword>